<accession>A0A2T3XWW5</accession>
<dbReference type="Proteomes" id="UP000240638">
    <property type="component" value="Unassembled WGS sequence"/>
</dbReference>
<evidence type="ECO:0000313" key="2">
    <source>
        <dbReference type="Proteomes" id="UP000240638"/>
    </source>
</evidence>
<protein>
    <recommendedName>
        <fullName evidence="3">BrnT family toxin</fullName>
    </recommendedName>
</protein>
<comment type="caution">
    <text evidence="1">The sequence shown here is derived from an EMBL/GenBank/DDBJ whole genome shotgun (WGS) entry which is preliminary data.</text>
</comment>
<dbReference type="InterPro" id="IPR038573">
    <property type="entry name" value="BrnT_sf"/>
</dbReference>
<name>A0A2T3XWW5_9BURK</name>
<evidence type="ECO:0000313" key="1">
    <source>
        <dbReference type="EMBL" id="PTB20995.1"/>
    </source>
</evidence>
<dbReference type="RefSeq" id="WP_107150407.1">
    <property type="nucleotide sequence ID" value="NZ_PYUC01000004.1"/>
</dbReference>
<reference evidence="1 2" key="1">
    <citation type="submission" date="2018-03" db="EMBL/GenBank/DDBJ databases">
        <title>Whole genome analyses suggest that Burkholderia sensu lato contains two further novel genera in the rhizoxinica-symbiotica group Mycetohabitans gen. nov., and Trinickia gen. nov.: implications for the evolution of diazotrophy and nodulation in the Burkholderiaceae.</title>
        <authorList>
            <person name="Estrada De Los Santos P."/>
            <person name="Palmer M."/>
            <person name="Chavez-Ramirez B."/>
            <person name="Steenkamp E.T."/>
            <person name="Hirsch A.M."/>
            <person name="Manyaka P."/>
            <person name="Maluk M."/>
            <person name="Lafos M."/>
            <person name="Crook M."/>
            <person name="Gross E."/>
            <person name="Simon M.F."/>
            <person name="Bueno Dos Reis Junior F."/>
            <person name="Poole P.S."/>
            <person name="Venter S.N."/>
            <person name="James E.K."/>
        </authorList>
    </citation>
    <scope>NUCLEOTIDE SEQUENCE [LARGE SCALE GENOMIC DNA]</scope>
    <source>
        <strain evidence="1 2">JPY-366</strain>
    </source>
</reference>
<dbReference type="Gene3D" id="3.10.450.530">
    <property type="entry name" value="Ribonuclease toxin, BrnT, of type II toxin-antitoxin system"/>
    <property type="match status" value="1"/>
</dbReference>
<proteinExistence type="predicted"/>
<gene>
    <name evidence="1" type="ORF">C9I57_09730</name>
</gene>
<sequence>MEVTFDIEKDRKNRAKHGMSLADAAMFEWDTLRFEVDARRDYGEIRCRGYAFIEDRLYAIAFTFRDESIRVISLRKANNREMDEYEQA</sequence>
<dbReference type="Pfam" id="PF04365">
    <property type="entry name" value="BrnT_toxin"/>
    <property type="match status" value="1"/>
</dbReference>
<dbReference type="InterPro" id="IPR007460">
    <property type="entry name" value="BrnT_toxin"/>
</dbReference>
<organism evidence="1 2">
    <name type="scientific">Trinickia symbiotica</name>
    <dbReference type="NCBI Taxonomy" id="863227"/>
    <lineage>
        <taxon>Bacteria</taxon>
        <taxon>Pseudomonadati</taxon>
        <taxon>Pseudomonadota</taxon>
        <taxon>Betaproteobacteria</taxon>
        <taxon>Burkholderiales</taxon>
        <taxon>Burkholderiaceae</taxon>
        <taxon>Trinickia</taxon>
    </lineage>
</organism>
<dbReference type="AlphaFoldDB" id="A0A2T3XWW5"/>
<dbReference type="EMBL" id="PYUC01000004">
    <property type="protein sequence ID" value="PTB20995.1"/>
    <property type="molecule type" value="Genomic_DNA"/>
</dbReference>
<evidence type="ECO:0008006" key="3">
    <source>
        <dbReference type="Google" id="ProtNLM"/>
    </source>
</evidence>